<dbReference type="AlphaFoldDB" id="A0AAE3GN62"/>
<gene>
    <name evidence="1" type="ORF">NJ959_00500</name>
</gene>
<evidence type="ECO:0000313" key="1">
    <source>
        <dbReference type="EMBL" id="MCP2726957.1"/>
    </source>
</evidence>
<organism evidence="1 2">
    <name type="scientific">Limnofasciculus baicalensis BBK-W-15</name>
    <dbReference type="NCBI Taxonomy" id="2699891"/>
    <lineage>
        <taxon>Bacteria</taxon>
        <taxon>Bacillati</taxon>
        <taxon>Cyanobacteriota</taxon>
        <taxon>Cyanophyceae</taxon>
        <taxon>Coleofasciculales</taxon>
        <taxon>Coleofasciculaceae</taxon>
        <taxon>Limnofasciculus</taxon>
        <taxon>Limnofasciculus baicalensis</taxon>
    </lineage>
</organism>
<name>A0AAE3GN62_9CYAN</name>
<accession>A0AAE3GN62</accession>
<sequence length="74" mass="7911">MVSRTSASAQSSRRAVEAEWGSMKASSFSLHLAIAILGRLAQNRDVVVLCESILDSIFLPPNQTYPQSAAGNGF</sequence>
<dbReference type="EMBL" id="JAMZMM010000003">
    <property type="protein sequence ID" value="MCP2726957.1"/>
    <property type="molecule type" value="Genomic_DNA"/>
</dbReference>
<protein>
    <submittedName>
        <fullName evidence="1">Uncharacterized protein</fullName>
    </submittedName>
</protein>
<proteinExistence type="predicted"/>
<evidence type="ECO:0000313" key="2">
    <source>
        <dbReference type="Proteomes" id="UP001204953"/>
    </source>
</evidence>
<comment type="caution">
    <text evidence="1">The sequence shown here is derived from an EMBL/GenBank/DDBJ whole genome shotgun (WGS) entry which is preliminary data.</text>
</comment>
<dbReference type="Proteomes" id="UP001204953">
    <property type="component" value="Unassembled WGS sequence"/>
</dbReference>
<keyword evidence="2" id="KW-1185">Reference proteome</keyword>
<reference evidence="1" key="1">
    <citation type="submission" date="2022-06" db="EMBL/GenBank/DDBJ databases">
        <title>New cyanobacteria of genus Symplocastrum in benthos of Lake Baikal.</title>
        <authorList>
            <person name="Sorokovikova E."/>
            <person name="Tikhonova I."/>
            <person name="Krasnopeev A."/>
            <person name="Evseev P."/>
            <person name="Gladkikh A."/>
            <person name="Belykh O."/>
        </authorList>
    </citation>
    <scope>NUCLEOTIDE SEQUENCE</scope>
    <source>
        <strain evidence="1">BBK-W-15</strain>
    </source>
</reference>